<dbReference type="InterPro" id="IPR003594">
    <property type="entry name" value="HATPase_dom"/>
</dbReference>
<dbReference type="Gene3D" id="3.30.565.10">
    <property type="entry name" value="Histidine kinase-like ATPase, C-terminal domain"/>
    <property type="match status" value="1"/>
</dbReference>
<evidence type="ECO:0000256" key="5">
    <source>
        <dbReference type="ARBA" id="ARBA00022777"/>
    </source>
</evidence>
<reference evidence="10" key="1">
    <citation type="submission" date="2018-06" db="EMBL/GenBank/DDBJ databases">
        <authorList>
            <person name="Zhirakovskaya E."/>
        </authorList>
    </citation>
    <scope>NUCLEOTIDE SEQUENCE</scope>
</reference>
<name>A0A3B1BX15_9ZZZZ</name>
<dbReference type="InterPro" id="IPR050736">
    <property type="entry name" value="Sensor_HK_Regulatory"/>
</dbReference>
<dbReference type="PANTHER" id="PTHR43711">
    <property type="entry name" value="TWO-COMPONENT HISTIDINE KINASE"/>
    <property type="match status" value="1"/>
</dbReference>
<dbReference type="InterPro" id="IPR036890">
    <property type="entry name" value="HATPase_C_sf"/>
</dbReference>
<gene>
    <name evidence="10" type="ORF">MNBD_NITROSPINAE01-1355</name>
</gene>
<dbReference type="SMART" id="SM00388">
    <property type="entry name" value="HisKA"/>
    <property type="match status" value="1"/>
</dbReference>
<keyword evidence="6" id="KW-0902">Two-component regulatory system</keyword>
<dbReference type="Gene3D" id="3.30.450.20">
    <property type="entry name" value="PAS domain"/>
    <property type="match status" value="1"/>
</dbReference>
<dbReference type="InterPro" id="IPR004358">
    <property type="entry name" value="Sig_transdc_His_kin-like_C"/>
</dbReference>
<accession>A0A3B1BX15</accession>
<dbReference type="InterPro" id="IPR036097">
    <property type="entry name" value="HisK_dim/P_sf"/>
</dbReference>
<comment type="catalytic activity">
    <reaction evidence="1">
        <text>ATP + protein L-histidine = ADP + protein N-phospho-L-histidine.</text>
        <dbReference type="EC" id="2.7.13.3"/>
    </reaction>
</comment>
<dbReference type="PANTHER" id="PTHR43711:SF1">
    <property type="entry name" value="HISTIDINE KINASE 1"/>
    <property type="match status" value="1"/>
</dbReference>
<keyword evidence="7" id="KW-0175">Coiled coil</keyword>
<dbReference type="AlphaFoldDB" id="A0A3B1BX15"/>
<feature type="transmembrane region" description="Helical" evidence="8">
    <location>
        <begin position="313"/>
        <end position="335"/>
    </location>
</feature>
<feature type="coiled-coil region" evidence="7">
    <location>
        <begin position="335"/>
        <end position="374"/>
    </location>
</feature>
<dbReference type="CDD" id="cd16922">
    <property type="entry name" value="HATPase_EvgS-ArcB-TorS-like"/>
    <property type="match status" value="1"/>
</dbReference>
<dbReference type="FunFam" id="3.30.565.10:FF:000010">
    <property type="entry name" value="Sensor histidine kinase RcsC"/>
    <property type="match status" value="1"/>
</dbReference>
<dbReference type="Pfam" id="PF02518">
    <property type="entry name" value="HATPase_c"/>
    <property type="match status" value="1"/>
</dbReference>
<feature type="domain" description="Histidine kinase" evidence="9">
    <location>
        <begin position="374"/>
        <end position="589"/>
    </location>
</feature>
<keyword evidence="8" id="KW-0812">Transmembrane</keyword>
<evidence type="ECO:0000313" key="10">
    <source>
        <dbReference type="EMBL" id="VAX16028.1"/>
    </source>
</evidence>
<dbReference type="Gene3D" id="1.10.287.130">
    <property type="match status" value="1"/>
</dbReference>
<dbReference type="EMBL" id="UOGC01000021">
    <property type="protein sequence ID" value="VAX16028.1"/>
    <property type="molecule type" value="Genomic_DNA"/>
</dbReference>
<feature type="transmembrane region" description="Helical" evidence="8">
    <location>
        <begin position="12"/>
        <end position="30"/>
    </location>
</feature>
<dbReference type="SUPFAM" id="SSF47384">
    <property type="entry name" value="Homodimeric domain of signal transducing histidine kinase"/>
    <property type="match status" value="1"/>
</dbReference>
<dbReference type="SMART" id="SM00387">
    <property type="entry name" value="HATPase_c"/>
    <property type="match status" value="1"/>
</dbReference>
<keyword evidence="3" id="KW-0597">Phosphoprotein</keyword>
<dbReference type="InterPro" id="IPR003661">
    <property type="entry name" value="HisK_dim/P_dom"/>
</dbReference>
<evidence type="ECO:0000256" key="1">
    <source>
        <dbReference type="ARBA" id="ARBA00000085"/>
    </source>
</evidence>
<proteinExistence type="predicted"/>
<evidence type="ECO:0000256" key="2">
    <source>
        <dbReference type="ARBA" id="ARBA00012438"/>
    </source>
</evidence>
<keyword evidence="8" id="KW-0472">Membrane</keyword>
<protein>
    <recommendedName>
        <fullName evidence="2">histidine kinase</fullName>
        <ecNumber evidence="2">2.7.13.3</ecNumber>
    </recommendedName>
</protein>
<evidence type="ECO:0000256" key="6">
    <source>
        <dbReference type="ARBA" id="ARBA00023012"/>
    </source>
</evidence>
<keyword evidence="4" id="KW-0808">Transferase</keyword>
<dbReference type="EC" id="2.7.13.3" evidence="2"/>
<dbReference type="GO" id="GO:0000155">
    <property type="term" value="F:phosphorelay sensor kinase activity"/>
    <property type="evidence" value="ECO:0007669"/>
    <property type="project" value="InterPro"/>
</dbReference>
<keyword evidence="8" id="KW-1133">Transmembrane helix</keyword>
<evidence type="ECO:0000256" key="3">
    <source>
        <dbReference type="ARBA" id="ARBA00022553"/>
    </source>
</evidence>
<evidence type="ECO:0000256" key="4">
    <source>
        <dbReference type="ARBA" id="ARBA00022679"/>
    </source>
</evidence>
<dbReference type="SUPFAM" id="SSF55874">
    <property type="entry name" value="ATPase domain of HSP90 chaperone/DNA topoisomerase II/histidine kinase"/>
    <property type="match status" value="1"/>
</dbReference>
<dbReference type="InterPro" id="IPR005467">
    <property type="entry name" value="His_kinase_dom"/>
</dbReference>
<dbReference type="PRINTS" id="PR00344">
    <property type="entry name" value="BCTRLSENSOR"/>
</dbReference>
<keyword evidence="5" id="KW-0418">Kinase</keyword>
<dbReference type="CDD" id="cd00082">
    <property type="entry name" value="HisKA"/>
    <property type="match status" value="1"/>
</dbReference>
<evidence type="ECO:0000256" key="8">
    <source>
        <dbReference type="SAM" id="Phobius"/>
    </source>
</evidence>
<evidence type="ECO:0000256" key="7">
    <source>
        <dbReference type="SAM" id="Coils"/>
    </source>
</evidence>
<sequence>MPERQEIKQHIGLIWMGVAIALIGVAFTAVRLNQTITAESEAAFEKNISFLADSSAKSIQLFMDGVISEIVLLTEIDAVKQYKAKEADIAFRGVISKHKELISHMILLNDAGKVEVMVTKDPDPYRMKDKIDRFFKETIAGWKVNISKELFESETYHSIAIGMPIFRKVEQPSGTVAPSGIYASGMIMALIGIDDLVTRFVDPVRSGKPGFSWLLTEGGDLISNTTERDIFIKQLYGPIGDENTFKDEFIKVMNGETVAGWRVKGDSHKNIDIAFGDEKWLVSTAKIDVSEKGWTMAVAAPLSEATHLLNKSFMQSVVLFIFVVIILLFGGSMMLELNRRRVRAEEKALHTLELEEKNKTLNELNLRIDEFLAIVSHDIRSPLNVIRGFVKVIQSSPSGSVFKRETDTMLRSSNRLMQLVNDILDVSKLEAGKVKLSLHRMAIDDVIIESVKTMEFAVAEKNQEIKVELGDKTNMKGDSIKLLQVMNNLLGNAIKFTPKGGVISVKKTLRNGNIIISVTDTGPGIPTDQQGAVFDKFEQIKHHQQGIEPGSGLGLTICKNIVDLHGGHIGVESEYGKGSIFTITIPLNEKPEETKQIKLS</sequence>
<evidence type="ECO:0000259" key="9">
    <source>
        <dbReference type="PROSITE" id="PS50109"/>
    </source>
</evidence>
<dbReference type="PROSITE" id="PS50109">
    <property type="entry name" value="HIS_KIN"/>
    <property type="match status" value="1"/>
</dbReference>
<organism evidence="10">
    <name type="scientific">hydrothermal vent metagenome</name>
    <dbReference type="NCBI Taxonomy" id="652676"/>
    <lineage>
        <taxon>unclassified sequences</taxon>
        <taxon>metagenomes</taxon>
        <taxon>ecological metagenomes</taxon>
    </lineage>
</organism>
<dbReference type="Pfam" id="PF00512">
    <property type="entry name" value="HisKA"/>
    <property type="match status" value="1"/>
</dbReference>